<organism evidence="1 2">
    <name type="scientific">Phytophthora kernoviae</name>
    <dbReference type="NCBI Taxonomy" id="325452"/>
    <lineage>
        <taxon>Eukaryota</taxon>
        <taxon>Sar</taxon>
        <taxon>Stramenopiles</taxon>
        <taxon>Oomycota</taxon>
        <taxon>Peronosporomycetes</taxon>
        <taxon>Peronosporales</taxon>
        <taxon>Peronosporaceae</taxon>
        <taxon>Phytophthora</taxon>
    </lineage>
</organism>
<dbReference type="Proteomes" id="UP000284657">
    <property type="component" value="Unassembled WGS sequence"/>
</dbReference>
<evidence type="ECO:0000313" key="2">
    <source>
        <dbReference type="Proteomes" id="UP000284657"/>
    </source>
</evidence>
<comment type="caution">
    <text evidence="1">The sequence shown here is derived from an EMBL/GenBank/DDBJ whole genome shotgun (WGS) entry which is preliminary data.</text>
</comment>
<sequence>MESERTAQIEHFVNEKLAQTDGALVRFEEAEAKISSNLEAILARIRQVVEEKLVVLQDAIHPSEDTTRLIERIVEASSVSTAGDIKKTLEDELLRGRDEMQREIASGAEGPMREL</sequence>
<dbReference type="EMBL" id="MBAD02000490">
    <property type="protein sequence ID" value="RLN66956.1"/>
    <property type="molecule type" value="Genomic_DNA"/>
</dbReference>
<gene>
    <name evidence="1" type="ORF">BBJ29_009929</name>
</gene>
<reference evidence="1 2" key="1">
    <citation type="submission" date="2018-07" db="EMBL/GenBank/DDBJ databases">
        <title>Genome sequencing of oomycete isolates from Chile give support for New Zealand origin for Phytophthora kernoviae and make available the first Nothophytophthora sp. genome.</title>
        <authorList>
            <person name="Studholme D.J."/>
            <person name="Sanfuentes E."/>
            <person name="Panda P."/>
            <person name="Hill R."/>
            <person name="Sambles C."/>
            <person name="Grant M."/>
            <person name="Williams N.M."/>
            <person name="Mcdougal R.L."/>
        </authorList>
    </citation>
    <scope>NUCLEOTIDE SEQUENCE [LARGE SCALE GENOMIC DNA]</scope>
    <source>
        <strain evidence="1">Chile7</strain>
    </source>
</reference>
<evidence type="ECO:0000313" key="1">
    <source>
        <dbReference type="EMBL" id="RLN66956.1"/>
    </source>
</evidence>
<name>A0A421G6R4_9STRA</name>
<protein>
    <submittedName>
        <fullName evidence="1">Uncharacterized protein</fullName>
    </submittedName>
</protein>
<accession>A0A421G6R4</accession>
<dbReference type="AlphaFoldDB" id="A0A421G6R4"/>
<proteinExistence type="predicted"/>